<dbReference type="VEuPathDB" id="FungiDB:FUN_002150"/>
<dbReference type="InterPro" id="IPR043502">
    <property type="entry name" value="DNA/RNA_pol_sf"/>
</dbReference>
<dbReference type="AlphaFoldDB" id="A0A2N0NBA2"/>
<feature type="non-terminal residue" evidence="1">
    <location>
        <position position="61"/>
    </location>
</feature>
<feature type="non-terminal residue" evidence="1">
    <location>
        <position position="1"/>
    </location>
</feature>
<protein>
    <recommendedName>
        <fullName evidence="3">DNA/RNA polymerase</fullName>
    </recommendedName>
</protein>
<proteinExistence type="predicted"/>
<sequence>LKQTPEVEHIIITEEVPPIKKRAYRTALKKNEFIENEINDMLEQGLIEPSTSPWSFPVVVV</sequence>
<reference evidence="1 2" key="2">
    <citation type="submission" date="2017-09" db="EMBL/GenBank/DDBJ databases">
        <title>Extensive intraspecific genome diversity in a model arbuscular mycorrhizal fungus.</title>
        <authorList>
            <person name="Chen E.C."/>
            <person name="Morin E."/>
            <person name="Beaudet D."/>
            <person name="Noel J."/>
            <person name="Ndikumana S."/>
            <person name="Charron P."/>
            <person name="St-Onge C."/>
            <person name="Giorgi J."/>
            <person name="Grigoriev I.V."/>
            <person name="Roux C."/>
            <person name="Martin F.M."/>
            <person name="Corradi N."/>
        </authorList>
    </citation>
    <scope>NUCLEOTIDE SEQUENCE [LARGE SCALE GENOMIC DNA]</scope>
    <source>
        <strain evidence="1 2">A5</strain>
    </source>
</reference>
<evidence type="ECO:0008006" key="3">
    <source>
        <dbReference type="Google" id="ProtNLM"/>
    </source>
</evidence>
<comment type="caution">
    <text evidence="1">The sequence shown here is derived from an EMBL/GenBank/DDBJ whole genome shotgun (WGS) entry which is preliminary data.</text>
</comment>
<organism evidence="1 2">
    <name type="scientific">Rhizophagus irregularis</name>
    <dbReference type="NCBI Taxonomy" id="588596"/>
    <lineage>
        <taxon>Eukaryota</taxon>
        <taxon>Fungi</taxon>
        <taxon>Fungi incertae sedis</taxon>
        <taxon>Mucoromycota</taxon>
        <taxon>Glomeromycotina</taxon>
        <taxon>Glomeromycetes</taxon>
        <taxon>Glomerales</taxon>
        <taxon>Glomeraceae</taxon>
        <taxon>Rhizophagus</taxon>
    </lineage>
</organism>
<evidence type="ECO:0000313" key="1">
    <source>
        <dbReference type="EMBL" id="PKB91841.1"/>
    </source>
</evidence>
<dbReference type="Proteomes" id="UP000232722">
    <property type="component" value="Unassembled WGS sequence"/>
</dbReference>
<gene>
    <name evidence="1" type="ORF">RhiirA5_261308</name>
</gene>
<dbReference type="Gene3D" id="3.10.10.10">
    <property type="entry name" value="HIV Type 1 Reverse Transcriptase, subunit A, domain 1"/>
    <property type="match status" value="1"/>
</dbReference>
<dbReference type="SUPFAM" id="SSF56672">
    <property type="entry name" value="DNA/RNA polymerases"/>
    <property type="match status" value="1"/>
</dbReference>
<dbReference type="EMBL" id="LLXJ01013568">
    <property type="protein sequence ID" value="PKB91841.1"/>
    <property type="molecule type" value="Genomic_DNA"/>
</dbReference>
<reference evidence="1 2" key="1">
    <citation type="submission" date="2016-04" db="EMBL/GenBank/DDBJ databases">
        <title>Genome analyses suggest a sexual origin of heterokaryosis in a supposedly ancient asexual fungus.</title>
        <authorList>
            <person name="Ropars J."/>
            <person name="Sedzielewska K."/>
            <person name="Noel J."/>
            <person name="Charron P."/>
            <person name="Farinelli L."/>
            <person name="Marton T."/>
            <person name="Kruger M."/>
            <person name="Pelin A."/>
            <person name="Brachmann A."/>
            <person name="Corradi N."/>
        </authorList>
    </citation>
    <scope>NUCLEOTIDE SEQUENCE [LARGE SCALE GENOMIC DNA]</scope>
    <source>
        <strain evidence="1 2">A5</strain>
    </source>
</reference>
<accession>A0A2N0NBA2</accession>
<evidence type="ECO:0000313" key="2">
    <source>
        <dbReference type="Proteomes" id="UP000232722"/>
    </source>
</evidence>
<name>A0A2N0NBA2_9GLOM</name>